<evidence type="ECO:0000313" key="1">
    <source>
        <dbReference type="EMBL" id="TRV25297.1"/>
    </source>
</evidence>
<dbReference type="Proteomes" id="UP000320730">
    <property type="component" value="Unassembled WGS sequence"/>
</dbReference>
<sequence length="61" mass="7050">MLSRVCGKKFVGGVRSQDSGVRIQESGFRRLFYLFSPHPTPHTPLPNSYFVLFVKKTFFLQ</sequence>
<name>A0A552LYK9_9CHRO</name>
<dbReference type="EMBL" id="SFAN01000039">
    <property type="protein sequence ID" value="TRV25297.1"/>
    <property type="molecule type" value="Genomic_DNA"/>
</dbReference>
<protein>
    <submittedName>
        <fullName evidence="1">Uncharacterized protein</fullName>
    </submittedName>
</protein>
<evidence type="ECO:0000313" key="2">
    <source>
        <dbReference type="Proteomes" id="UP000320730"/>
    </source>
</evidence>
<gene>
    <name evidence="1" type="ORF">EWV40_05045</name>
</gene>
<dbReference type="AlphaFoldDB" id="A0A552LYK9"/>
<accession>A0A552LYK9</accession>
<organism evidence="1 2">
    <name type="scientific">Microcystis flos-aquae Mf_WU_F_19750830_S460</name>
    <dbReference type="NCBI Taxonomy" id="2486237"/>
    <lineage>
        <taxon>Bacteria</taxon>
        <taxon>Bacillati</taxon>
        <taxon>Cyanobacteriota</taxon>
        <taxon>Cyanophyceae</taxon>
        <taxon>Oscillatoriophycideae</taxon>
        <taxon>Chroococcales</taxon>
        <taxon>Microcystaceae</taxon>
        <taxon>Microcystis</taxon>
    </lineage>
</organism>
<reference evidence="1 2" key="1">
    <citation type="submission" date="2019-01" db="EMBL/GenBank/DDBJ databases">
        <title>Coherence of Microcystis species and biogeography revealed through population genomics.</title>
        <authorList>
            <person name="Perez-Carrascal O.M."/>
            <person name="Terrat Y."/>
            <person name="Giani A."/>
            <person name="Fortin N."/>
            <person name="Tromas N."/>
            <person name="Shapiro B.J."/>
        </authorList>
    </citation>
    <scope>NUCLEOTIDE SEQUENCE [LARGE SCALE GENOMIC DNA]</scope>
    <source>
        <strain evidence="1">Mf_WU_F_19750830_S460</strain>
    </source>
</reference>
<proteinExistence type="predicted"/>
<comment type="caution">
    <text evidence="1">The sequence shown here is derived from an EMBL/GenBank/DDBJ whole genome shotgun (WGS) entry which is preliminary data.</text>
</comment>